<dbReference type="AlphaFoldDB" id="A0AAE1NTV5"/>
<feature type="compositionally biased region" description="Basic and acidic residues" evidence="1">
    <location>
        <begin position="61"/>
        <end position="82"/>
    </location>
</feature>
<evidence type="ECO:0000313" key="3">
    <source>
        <dbReference type="Proteomes" id="UP001292094"/>
    </source>
</evidence>
<dbReference type="Proteomes" id="UP001292094">
    <property type="component" value="Unassembled WGS sequence"/>
</dbReference>
<feature type="region of interest" description="Disordered" evidence="1">
    <location>
        <begin position="46"/>
        <end position="82"/>
    </location>
</feature>
<proteinExistence type="predicted"/>
<evidence type="ECO:0000313" key="2">
    <source>
        <dbReference type="EMBL" id="KAK4295406.1"/>
    </source>
</evidence>
<gene>
    <name evidence="2" type="ORF">Pmani_032021</name>
</gene>
<dbReference type="EMBL" id="JAWZYT010004081">
    <property type="protein sequence ID" value="KAK4295406.1"/>
    <property type="molecule type" value="Genomic_DNA"/>
</dbReference>
<keyword evidence="3" id="KW-1185">Reference proteome</keyword>
<comment type="caution">
    <text evidence="2">The sequence shown here is derived from an EMBL/GenBank/DDBJ whole genome shotgun (WGS) entry which is preliminary data.</text>
</comment>
<sequence length="82" mass="9008">MVLENSPPDVLCWGLGRIISEGADGVVMYVNGSGVPIWSLSLYITPPDTTHGPQHQPTNQHHNDQKEKKKAGLEEEEVVFKG</sequence>
<protein>
    <submittedName>
        <fullName evidence="2">Uncharacterized protein</fullName>
    </submittedName>
</protein>
<reference evidence="2" key="1">
    <citation type="submission" date="2023-11" db="EMBL/GenBank/DDBJ databases">
        <title>Genome assemblies of two species of porcelain crab, Petrolisthes cinctipes and Petrolisthes manimaculis (Anomura: Porcellanidae).</title>
        <authorList>
            <person name="Angst P."/>
        </authorList>
    </citation>
    <scope>NUCLEOTIDE SEQUENCE</scope>
    <source>
        <strain evidence="2">PB745_02</strain>
        <tissue evidence="2">Gill</tissue>
    </source>
</reference>
<feature type="compositionally biased region" description="Polar residues" evidence="1">
    <location>
        <begin position="47"/>
        <end position="60"/>
    </location>
</feature>
<name>A0AAE1NTV5_9EUCA</name>
<accession>A0AAE1NTV5</accession>
<evidence type="ECO:0000256" key="1">
    <source>
        <dbReference type="SAM" id="MobiDB-lite"/>
    </source>
</evidence>
<organism evidence="2 3">
    <name type="scientific">Petrolisthes manimaculis</name>
    <dbReference type="NCBI Taxonomy" id="1843537"/>
    <lineage>
        <taxon>Eukaryota</taxon>
        <taxon>Metazoa</taxon>
        <taxon>Ecdysozoa</taxon>
        <taxon>Arthropoda</taxon>
        <taxon>Crustacea</taxon>
        <taxon>Multicrustacea</taxon>
        <taxon>Malacostraca</taxon>
        <taxon>Eumalacostraca</taxon>
        <taxon>Eucarida</taxon>
        <taxon>Decapoda</taxon>
        <taxon>Pleocyemata</taxon>
        <taxon>Anomura</taxon>
        <taxon>Galatheoidea</taxon>
        <taxon>Porcellanidae</taxon>
        <taxon>Petrolisthes</taxon>
    </lineage>
</organism>